<dbReference type="AlphaFoldDB" id="A0A916Q9B2"/>
<keyword evidence="1" id="KW-0808">Transferase</keyword>
<dbReference type="PANTHER" id="PTHR21485:SF6">
    <property type="entry name" value="N-ACYLNEURAMINATE CYTIDYLYLTRANSFERASE-RELATED"/>
    <property type="match status" value="1"/>
</dbReference>
<dbReference type="RefSeq" id="WP_201310765.1">
    <property type="nucleotide sequence ID" value="NZ_BLYI01000030.1"/>
</dbReference>
<proteinExistence type="predicted"/>
<dbReference type="InterPro" id="IPR050793">
    <property type="entry name" value="CMP-NeuNAc_synthase"/>
</dbReference>
<evidence type="ECO:0000313" key="1">
    <source>
        <dbReference type="EMBL" id="GFO85055.1"/>
    </source>
</evidence>
<reference evidence="1" key="1">
    <citation type="submission" date="2020-06" db="EMBL/GenBank/DDBJ databases">
        <title>Characterization of fructooligosaccharide metabolism and fructooligosaccharide-degrading enzymes in human commensal butyrate producers.</title>
        <authorList>
            <person name="Tanno H."/>
            <person name="Fujii T."/>
            <person name="Hirano K."/>
            <person name="Maeno S."/>
            <person name="Tonozuka T."/>
            <person name="Sakamoto M."/>
            <person name="Ohkuma M."/>
            <person name="Tochio T."/>
            <person name="Endo A."/>
        </authorList>
    </citation>
    <scope>NUCLEOTIDE SEQUENCE</scope>
    <source>
        <strain evidence="1">JCM 17466</strain>
    </source>
</reference>
<dbReference type="CDD" id="cd02513">
    <property type="entry name" value="CMP-NeuAc_Synthase"/>
    <property type="match status" value="1"/>
</dbReference>
<dbReference type="InterPro" id="IPR003329">
    <property type="entry name" value="Cytidylyl_trans"/>
</dbReference>
<dbReference type="Gene3D" id="3.90.550.10">
    <property type="entry name" value="Spore Coat Polysaccharide Biosynthesis Protein SpsA, Chain A"/>
    <property type="match status" value="1"/>
</dbReference>
<dbReference type="InterPro" id="IPR029044">
    <property type="entry name" value="Nucleotide-diphossugar_trans"/>
</dbReference>
<dbReference type="PANTHER" id="PTHR21485">
    <property type="entry name" value="HAD SUPERFAMILY MEMBERS CMAS AND KDSC"/>
    <property type="match status" value="1"/>
</dbReference>
<keyword evidence="1" id="KW-0548">Nucleotidyltransferase</keyword>
<protein>
    <submittedName>
        <fullName evidence="1">N-acylneuraminate cytidylyltransferase</fullName>
    </submittedName>
</protein>
<dbReference type="Pfam" id="PF02348">
    <property type="entry name" value="CTP_transf_3"/>
    <property type="match status" value="1"/>
</dbReference>
<keyword evidence="2" id="KW-1185">Reference proteome</keyword>
<comment type="caution">
    <text evidence="1">The sequence shown here is derived from an EMBL/GenBank/DDBJ whole genome shotgun (WGS) entry which is preliminary data.</text>
</comment>
<gene>
    <name evidence="1" type="primary">neuA</name>
    <name evidence="1" type="ORF">ANBU17_14020</name>
</gene>
<dbReference type="GO" id="GO:0008781">
    <property type="term" value="F:N-acylneuraminate cytidylyltransferase activity"/>
    <property type="evidence" value="ECO:0007669"/>
    <property type="project" value="TreeGrafter"/>
</dbReference>
<accession>A0A916Q9B2</accession>
<dbReference type="EMBL" id="BLYI01000030">
    <property type="protein sequence ID" value="GFO85055.1"/>
    <property type="molecule type" value="Genomic_DNA"/>
</dbReference>
<sequence>MKTIAFVPMKLKNERLPGKNTKPFTHGKPLCKYILETLKKVKEIDEIYVYCSDPAILLYLPKGIKFLKRDPALDGSQVKINEVLRAFAEDVPADLYVLAHATAPFVKAETISRGVQAVQSGEYDSALTVFRQQDFFWMDGKPWNYDTKEIPRTQDLKPLYRETTGLYIYESRLILEENRRIGEKPMLLEADWKEAVDINNPEDFVIADAIYNYCMRKGEKVYE</sequence>
<evidence type="ECO:0000313" key="2">
    <source>
        <dbReference type="Proteomes" id="UP000613208"/>
    </source>
</evidence>
<name>A0A916Q9B2_9FIRM</name>
<dbReference type="SUPFAM" id="SSF53448">
    <property type="entry name" value="Nucleotide-diphospho-sugar transferases"/>
    <property type="match status" value="1"/>
</dbReference>
<organism evidence="1 2">
    <name type="scientific">Anaerostipes butyraticus</name>
    <dbReference type="NCBI Taxonomy" id="645466"/>
    <lineage>
        <taxon>Bacteria</taxon>
        <taxon>Bacillati</taxon>
        <taxon>Bacillota</taxon>
        <taxon>Clostridia</taxon>
        <taxon>Lachnospirales</taxon>
        <taxon>Lachnospiraceae</taxon>
        <taxon>Anaerostipes</taxon>
    </lineage>
</organism>
<dbReference type="Proteomes" id="UP000613208">
    <property type="component" value="Unassembled WGS sequence"/>
</dbReference>